<dbReference type="InterPro" id="IPR024041">
    <property type="entry name" value="NH4_transpt_AmtB-like_dom"/>
</dbReference>
<keyword evidence="8" id="KW-0863">Zinc-finger</keyword>
<keyword evidence="20" id="KW-1185">Reference proteome</keyword>
<feature type="transmembrane region" description="Helical" evidence="17">
    <location>
        <begin position="1062"/>
        <end position="1081"/>
    </location>
</feature>
<feature type="region of interest" description="Disordered" evidence="16">
    <location>
        <begin position="587"/>
        <end position="611"/>
    </location>
</feature>
<evidence type="ECO:0000313" key="19">
    <source>
        <dbReference type="EnsemblMetazoa" id="AALB002659-PA"/>
    </source>
</evidence>
<evidence type="ECO:0000259" key="18">
    <source>
        <dbReference type="PROSITE" id="PS50157"/>
    </source>
</evidence>
<dbReference type="Pfam" id="PF00909">
    <property type="entry name" value="Ammonium_transp"/>
    <property type="match status" value="1"/>
</dbReference>
<evidence type="ECO:0000256" key="3">
    <source>
        <dbReference type="ARBA" id="ARBA00006991"/>
    </source>
</evidence>
<feature type="region of interest" description="Disordered" evidence="16">
    <location>
        <begin position="632"/>
        <end position="670"/>
    </location>
</feature>
<evidence type="ECO:0000256" key="5">
    <source>
        <dbReference type="ARBA" id="ARBA00022692"/>
    </source>
</evidence>
<feature type="transmembrane region" description="Helical" evidence="17">
    <location>
        <begin position="1217"/>
        <end position="1235"/>
    </location>
</feature>
<dbReference type="SUPFAM" id="SSF111352">
    <property type="entry name" value="Ammonium transporter"/>
    <property type="match status" value="1"/>
</dbReference>
<dbReference type="PROSITE" id="PS50157">
    <property type="entry name" value="ZINC_FINGER_C2H2_2"/>
    <property type="match status" value="8"/>
</dbReference>
<dbReference type="GO" id="GO:0008519">
    <property type="term" value="F:ammonium channel activity"/>
    <property type="evidence" value="ECO:0007669"/>
    <property type="project" value="InterPro"/>
</dbReference>
<dbReference type="Gene3D" id="1.10.3430.10">
    <property type="entry name" value="Ammonium transporter AmtB like domains"/>
    <property type="match status" value="1"/>
</dbReference>
<feature type="transmembrane region" description="Helical" evidence="17">
    <location>
        <begin position="1255"/>
        <end position="1284"/>
    </location>
</feature>
<dbReference type="GO" id="GO:0097272">
    <property type="term" value="P:ammonium homeostasis"/>
    <property type="evidence" value="ECO:0007669"/>
    <property type="project" value="TreeGrafter"/>
</dbReference>
<name>A0A182F835_ANOAL</name>
<organism evidence="19 20">
    <name type="scientific">Anopheles albimanus</name>
    <name type="common">New world malaria mosquito</name>
    <dbReference type="NCBI Taxonomy" id="7167"/>
    <lineage>
        <taxon>Eukaryota</taxon>
        <taxon>Metazoa</taxon>
        <taxon>Ecdysozoa</taxon>
        <taxon>Arthropoda</taxon>
        <taxon>Hexapoda</taxon>
        <taxon>Insecta</taxon>
        <taxon>Pterygota</taxon>
        <taxon>Neoptera</taxon>
        <taxon>Endopterygota</taxon>
        <taxon>Diptera</taxon>
        <taxon>Nematocera</taxon>
        <taxon>Culicoidea</taxon>
        <taxon>Culicidae</taxon>
        <taxon>Anophelinae</taxon>
        <taxon>Anopheles</taxon>
    </lineage>
</organism>
<feature type="transmembrane region" description="Helical" evidence="17">
    <location>
        <begin position="908"/>
        <end position="926"/>
    </location>
</feature>
<protein>
    <recommendedName>
        <fullName evidence="18">C2H2-type domain-containing protein</fullName>
    </recommendedName>
</protein>
<accession>A0A182F835</accession>
<feature type="domain" description="C2H2-type" evidence="18">
    <location>
        <begin position="205"/>
        <end position="232"/>
    </location>
</feature>
<feature type="domain" description="C2H2-type" evidence="18">
    <location>
        <begin position="753"/>
        <end position="782"/>
    </location>
</feature>
<dbReference type="Gene3D" id="3.30.160.60">
    <property type="entry name" value="Classic Zinc Finger"/>
    <property type="match status" value="7"/>
</dbReference>
<dbReference type="InterPro" id="IPR029020">
    <property type="entry name" value="Ammonium/urea_transptr"/>
</dbReference>
<keyword evidence="7" id="KW-0677">Repeat</keyword>
<comment type="similarity">
    <text evidence="3">Belongs to the krueppel C2H2-type zinc-finger protein family.</text>
</comment>
<feature type="domain" description="C2H2-type" evidence="18">
    <location>
        <begin position="811"/>
        <end position="838"/>
    </location>
</feature>
<comment type="similarity">
    <text evidence="2">Belongs to the ammonia transporter channel (TC 1.A.11.2) family.</text>
</comment>
<comment type="subcellular location">
    <subcellularLocation>
        <location evidence="1">Membrane</location>
        <topology evidence="1">Multi-pass membrane protein</topology>
    </subcellularLocation>
</comment>
<dbReference type="SUPFAM" id="SSF57667">
    <property type="entry name" value="beta-beta-alpha zinc fingers"/>
    <property type="match status" value="4"/>
</dbReference>
<keyword evidence="4" id="KW-0813">Transport</keyword>
<dbReference type="STRING" id="7167.A0A182F835"/>
<keyword evidence="15" id="KW-0539">Nucleus</keyword>
<evidence type="ECO:0000256" key="8">
    <source>
        <dbReference type="ARBA" id="ARBA00022771"/>
    </source>
</evidence>
<feature type="transmembrane region" description="Helical" evidence="17">
    <location>
        <begin position="1093"/>
        <end position="1113"/>
    </location>
</feature>
<evidence type="ECO:0000256" key="2">
    <source>
        <dbReference type="ARBA" id="ARBA00005887"/>
    </source>
</evidence>
<feature type="domain" description="C2H2-type" evidence="18">
    <location>
        <begin position="783"/>
        <end position="810"/>
    </location>
</feature>
<feature type="compositionally biased region" description="Polar residues" evidence="16">
    <location>
        <begin position="520"/>
        <end position="530"/>
    </location>
</feature>
<feature type="compositionally biased region" description="Polar residues" evidence="16">
    <location>
        <begin position="143"/>
        <end position="164"/>
    </location>
</feature>
<dbReference type="GO" id="GO:0005634">
    <property type="term" value="C:nucleus"/>
    <property type="evidence" value="ECO:0007669"/>
    <property type="project" value="InterPro"/>
</dbReference>
<dbReference type="Proteomes" id="UP000069272">
    <property type="component" value="Chromosome 2R"/>
</dbReference>
<dbReference type="GO" id="GO:0005886">
    <property type="term" value="C:plasma membrane"/>
    <property type="evidence" value="ECO:0007669"/>
    <property type="project" value="TreeGrafter"/>
</dbReference>
<feature type="region of interest" description="Disordered" evidence="16">
    <location>
        <begin position="138"/>
        <end position="166"/>
    </location>
</feature>
<dbReference type="VEuPathDB" id="VectorBase:AALB017354"/>
<feature type="transmembrane region" description="Helical" evidence="17">
    <location>
        <begin position="1022"/>
        <end position="1042"/>
    </location>
</feature>
<dbReference type="FunFam" id="3.30.160.60:FF:000761">
    <property type="entry name" value="Zinc finger protein 449"/>
    <property type="match status" value="1"/>
</dbReference>
<evidence type="ECO:0000256" key="12">
    <source>
        <dbReference type="ARBA" id="ARBA00023136"/>
    </source>
</evidence>
<evidence type="ECO:0000256" key="15">
    <source>
        <dbReference type="ARBA" id="ARBA00023242"/>
    </source>
</evidence>
<feature type="domain" description="C2H2-type" evidence="18">
    <location>
        <begin position="234"/>
        <end position="263"/>
    </location>
</feature>
<dbReference type="SMART" id="SM00868">
    <property type="entry name" value="zf-AD"/>
    <property type="match status" value="2"/>
</dbReference>
<dbReference type="InterPro" id="IPR001905">
    <property type="entry name" value="Ammonium_transpt"/>
</dbReference>
<feature type="region of interest" description="Disordered" evidence="16">
    <location>
        <begin position="1446"/>
        <end position="1466"/>
    </location>
</feature>
<evidence type="ECO:0000256" key="13">
    <source>
        <dbReference type="ARBA" id="ARBA00023163"/>
    </source>
</evidence>
<feature type="transmembrane region" description="Helical" evidence="17">
    <location>
        <begin position="988"/>
        <end position="1010"/>
    </location>
</feature>
<sequence length="1466" mass="163824">MLRKCISCHTQSNGMIDIYQHPNELDVMFHSVTGIQVEHNDHLCVPCYDELKAAYRFKERSLQNNIQRLTAKSASTLSTVGDTATSLEVCIVGEPLSAIEKTNEQPRQESVPQLDEERHLNGIELSVEEFVIHHTQQEVENGETGNDNECANESTKEQLPSQDELTSDGVEGEVIPATRATRKANASPRKSLAKKTHNLPKVHSLMCEYCFKEFTKLAEKIEHSGTHQSETKPYKCFHDGCGGSFKDRVGLRSHVRIHAPEKRYACSQCPMRFHTNNNRMAHERTHNGQKPFVCPKFPFVIGTDQFILTQQDERMICDRRNWFVTKWQPAVAVTQTQAPTAVAGNQQVQCHDIRNIIPQDNREKRVFCFHYDKQTTTDDLPYYQRLDELCRREVQIVKHAHFHVGPTTKNKAVNTVYEWPVPMDYDDTTSTKSPKMSRSRCVACHIQEPGMIAIYQHPRGVDRIWTYVTGIIVKARDQLCIPCYDELRISHRFKEKCIHNNINRLGRMAKQHGLPRTQLDPPTSDDSLATSEPDDPALRLELSHRQAEECLQQLAPLATDFVIKNEPIQDPHPDELSGIEQSSYTLSMHHHSQQAQQHHQQSAENNHNGSHDDALDVIKMAVELSPEDIGLRAVPLSSESGDNDEDDDDHHEEHERQKQRSSNGRDSLPTVKCGHCDQTFSSGALLKQHMHKDHSGLTPSGRVRRDNTNAVKFRRMLSGKINALMCRYCYREFDSADTKTAHEKTHLTDPKPFQCSFTDCNRLFQHRSALNRHFYTHVTPKRFKCSVCPKRFHQQSSMVVHERLHRGDRPHICPQCGKGFTHLSNVKRHIRFHNGEKPYECAQCPARFTTSTDLRRHMNSRRMAANSTTLSNGSSSTTPSPGAFQSLARNNSYIIPGVYDLNVEDTNWVLTSSFIIFTMQTGFGMLESGCVSVKNEVNIMMKNIIDIVLGGFTYWLFGYAMSFGRGALNNPFVALGDFLIDPDVSDPLFGPIFAAFLFQLSFSTTATTIVSGAMAERCNFKAYCIFSFFNTIVYCIPAGWVWGEHGFLKNLGVVDIAGSGPVHLIGGASAFASAAILGPRLGRYAKGTDPLPLGNPVNACMGLFVLWWGWLAFNSGSTYGVSGAKWAYAARAAVMTMMGSFGGGSFSIIYSMYNNDGRMDVVDLINGILASLVSVTAGCYLYHAWEAILIGAIGSALCCIGMPLFDRMGVDDPVGASSVHGVAGIWGVLAVGLFADNPLRMDTTSGRSGLFKGGGWYMLGVQSLSALCLACWGVCVTFLLLWLINKIVPIRMDPNEELLGADLMEHRIRHTQIGISRALSALAPIQLDLGDVIDAPPIGRNPGHERCVDEIEAASHKLHQWRTAMDHFSKKEKVDSKGLSRKPVETVRTQTQETRRRVNAFGKPMDNGGYDGDGAPVTVSVLGGTDFRLKTSKKEGKEVYPMTNVAGEQGSSRGIDRNDRNFAWID</sequence>
<dbReference type="EnsemblMetazoa" id="AALB002659-RA">
    <property type="protein sequence ID" value="AALB002659-PA"/>
    <property type="gene ID" value="AALB002659"/>
</dbReference>
<feature type="transmembrane region" description="Helical" evidence="17">
    <location>
        <begin position="1133"/>
        <end position="1152"/>
    </location>
</feature>
<evidence type="ECO:0000256" key="16">
    <source>
        <dbReference type="SAM" id="MobiDB-lite"/>
    </source>
</evidence>
<proteinExistence type="inferred from homology"/>
<keyword evidence="12 17" id="KW-0472">Membrane</keyword>
<reference evidence="19 20" key="1">
    <citation type="journal article" date="2017" name="G3 (Bethesda)">
        <title>The Physical Genome Mapping of Anopheles albimanus Corrected Scaffold Misassemblies and Identified Interarm Rearrangements in Genus Anopheles.</title>
        <authorList>
            <person name="Artemov G.N."/>
            <person name="Peery A.N."/>
            <person name="Jiang X."/>
            <person name="Tu Z."/>
            <person name="Stegniy V.N."/>
            <person name="Sharakhova M.V."/>
            <person name="Sharakhov I.V."/>
        </authorList>
    </citation>
    <scope>NUCLEOTIDE SEQUENCE [LARGE SCALE GENOMIC DNA]</scope>
    <source>
        <strain evidence="19 20">ALBI9_A</strain>
    </source>
</reference>
<keyword evidence="14" id="KW-0924">Ammonia transport</keyword>
<dbReference type="VEuPathDB" id="VectorBase:AALB017353"/>
<dbReference type="InterPro" id="IPR013087">
    <property type="entry name" value="Znf_C2H2_type"/>
</dbReference>
<evidence type="ECO:0000256" key="14">
    <source>
        <dbReference type="ARBA" id="ARBA00023177"/>
    </source>
</evidence>
<feature type="compositionally biased region" description="Low complexity" evidence="16">
    <location>
        <begin position="593"/>
        <end position="603"/>
    </location>
</feature>
<feature type="domain" description="C2H2-type" evidence="18">
    <location>
        <begin position="264"/>
        <end position="291"/>
    </location>
</feature>
<feature type="transmembrane region" description="Helical" evidence="17">
    <location>
        <begin position="947"/>
        <end position="968"/>
    </location>
</feature>
<feature type="transmembrane region" description="Helical" evidence="17">
    <location>
        <begin position="1164"/>
        <end position="1183"/>
    </location>
</feature>
<dbReference type="InterPro" id="IPR012934">
    <property type="entry name" value="Znf_AD"/>
</dbReference>
<dbReference type="PANTHER" id="PTHR11730">
    <property type="entry name" value="AMMONIUM TRANSPORTER"/>
    <property type="match status" value="1"/>
</dbReference>
<keyword evidence="11" id="KW-0805">Transcription regulation</keyword>
<keyword evidence="13" id="KW-0804">Transcription</keyword>
<keyword evidence="9" id="KW-0862">Zinc</keyword>
<evidence type="ECO:0000256" key="9">
    <source>
        <dbReference type="ARBA" id="ARBA00022833"/>
    </source>
</evidence>
<evidence type="ECO:0000256" key="17">
    <source>
        <dbReference type="SAM" id="Phobius"/>
    </source>
</evidence>
<keyword evidence="10 17" id="KW-1133">Transmembrane helix</keyword>
<dbReference type="VEuPathDB" id="VectorBase:AALB20_038433"/>
<dbReference type="FunFam" id="3.30.160.60:FF:000446">
    <property type="entry name" value="Zinc finger protein"/>
    <property type="match status" value="1"/>
</dbReference>
<evidence type="ECO:0000256" key="1">
    <source>
        <dbReference type="ARBA" id="ARBA00004141"/>
    </source>
</evidence>
<feature type="domain" description="C2H2-type" evidence="18">
    <location>
        <begin position="671"/>
        <end position="699"/>
    </location>
</feature>
<dbReference type="VEuPathDB" id="VectorBase:AALB20_037852"/>
<evidence type="ECO:0000313" key="20">
    <source>
        <dbReference type="Proteomes" id="UP000069272"/>
    </source>
</evidence>
<dbReference type="SMART" id="SM00355">
    <property type="entry name" value="ZnF_C2H2"/>
    <property type="match status" value="9"/>
</dbReference>
<feature type="region of interest" description="Disordered" evidence="16">
    <location>
        <begin position="511"/>
        <end position="534"/>
    </location>
</feature>
<feature type="transmembrane region" description="Helical" evidence="17">
    <location>
        <begin position="1189"/>
        <end position="1205"/>
    </location>
</feature>
<dbReference type="Pfam" id="PF00096">
    <property type="entry name" value="zf-C2H2"/>
    <property type="match status" value="3"/>
</dbReference>
<evidence type="ECO:0000256" key="7">
    <source>
        <dbReference type="ARBA" id="ARBA00022737"/>
    </source>
</evidence>
<dbReference type="VEuPathDB" id="VectorBase:AALB017356"/>
<reference evidence="19" key="2">
    <citation type="submission" date="2022-08" db="UniProtKB">
        <authorList>
            <consortium name="EnsemblMetazoa"/>
        </authorList>
    </citation>
    <scope>IDENTIFICATION</scope>
    <source>
        <strain evidence="19">STECLA/ALBI9_A</strain>
    </source>
</reference>
<keyword evidence="6" id="KW-0479">Metal-binding</keyword>
<dbReference type="NCBIfam" id="TIGR00836">
    <property type="entry name" value="amt"/>
    <property type="match status" value="1"/>
</dbReference>
<dbReference type="VEuPathDB" id="VectorBase:AALB20_029856"/>
<keyword evidence="5 17" id="KW-0812">Transmembrane</keyword>
<evidence type="ECO:0000256" key="4">
    <source>
        <dbReference type="ARBA" id="ARBA00022448"/>
    </source>
</evidence>
<evidence type="ECO:0000256" key="11">
    <source>
        <dbReference type="ARBA" id="ARBA00023015"/>
    </source>
</evidence>
<dbReference type="PANTHER" id="PTHR11730:SF58">
    <property type="entry name" value="AMMONIUM TRANSPORTER"/>
    <property type="match status" value="1"/>
</dbReference>
<dbReference type="GO" id="GO:0008270">
    <property type="term" value="F:zinc ion binding"/>
    <property type="evidence" value="ECO:0007669"/>
    <property type="project" value="UniProtKB-KW"/>
</dbReference>
<feature type="domain" description="C2H2-type" evidence="18">
    <location>
        <begin position="839"/>
        <end position="858"/>
    </location>
</feature>
<dbReference type="InterPro" id="IPR036236">
    <property type="entry name" value="Znf_C2H2_sf"/>
</dbReference>
<dbReference type="FunFam" id="1.10.3430.10:FF:000008">
    <property type="entry name" value="Ammonium transporter"/>
    <property type="match status" value="1"/>
</dbReference>
<evidence type="ECO:0000256" key="10">
    <source>
        <dbReference type="ARBA" id="ARBA00022989"/>
    </source>
</evidence>
<dbReference type="PROSITE" id="PS00028">
    <property type="entry name" value="ZINC_FINGER_C2H2_1"/>
    <property type="match status" value="7"/>
</dbReference>
<evidence type="ECO:0000256" key="6">
    <source>
        <dbReference type="ARBA" id="ARBA00022723"/>
    </source>
</evidence>
<feature type="compositionally biased region" description="Acidic residues" evidence="16">
    <location>
        <begin position="641"/>
        <end position="650"/>
    </location>
</feature>